<proteinExistence type="predicted"/>
<protein>
    <submittedName>
        <fullName evidence="1">Uncharacterized protein</fullName>
    </submittedName>
</protein>
<comment type="caution">
    <text evidence="1">The sequence shown here is derived from an EMBL/GenBank/DDBJ whole genome shotgun (WGS) entry which is preliminary data.</text>
</comment>
<name>X1BLA9_9ZZZZ</name>
<reference evidence="1" key="1">
    <citation type="journal article" date="2014" name="Front. Microbiol.">
        <title>High frequency of phylogenetically diverse reductive dehalogenase-homologous genes in deep subseafloor sedimentary metagenomes.</title>
        <authorList>
            <person name="Kawai M."/>
            <person name="Futagami T."/>
            <person name="Toyoda A."/>
            <person name="Takaki Y."/>
            <person name="Nishi S."/>
            <person name="Hori S."/>
            <person name="Arai W."/>
            <person name="Tsubouchi T."/>
            <person name="Morono Y."/>
            <person name="Uchiyama I."/>
            <person name="Ito T."/>
            <person name="Fujiyama A."/>
            <person name="Inagaki F."/>
            <person name="Takami H."/>
        </authorList>
    </citation>
    <scope>NUCLEOTIDE SEQUENCE</scope>
    <source>
        <strain evidence="1">Expedition CK06-06</strain>
    </source>
</reference>
<dbReference type="EMBL" id="BART01021147">
    <property type="protein sequence ID" value="GAG96704.1"/>
    <property type="molecule type" value="Genomic_DNA"/>
</dbReference>
<evidence type="ECO:0000313" key="1">
    <source>
        <dbReference type="EMBL" id="GAG96704.1"/>
    </source>
</evidence>
<organism evidence="1">
    <name type="scientific">marine sediment metagenome</name>
    <dbReference type="NCBI Taxonomy" id="412755"/>
    <lineage>
        <taxon>unclassified sequences</taxon>
        <taxon>metagenomes</taxon>
        <taxon>ecological metagenomes</taxon>
    </lineage>
</organism>
<dbReference type="AlphaFoldDB" id="X1BLA9"/>
<accession>X1BLA9</accession>
<sequence length="67" mass="7595">MQDVQQVVEEVAVVDKKPKKRKKSKYHAAYGKAFKRLAPDYKLKSGAWKKNGFKRCASAARKIAKGE</sequence>
<gene>
    <name evidence="1" type="ORF">S01H4_39100</name>
</gene>